<feature type="region of interest" description="Disordered" evidence="1">
    <location>
        <begin position="1"/>
        <end position="33"/>
    </location>
</feature>
<comment type="caution">
    <text evidence="2">The sequence shown here is derived from an EMBL/GenBank/DDBJ whole genome shotgun (WGS) entry which is preliminary data.</text>
</comment>
<evidence type="ECO:0000313" key="2">
    <source>
        <dbReference type="EMBL" id="RSL14603.1"/>
    </source>
</evidence>
<name>A0A3R9QZW9_9BACT</name>
<proteinExistence type="predicted"/>
<dbReference type="RefSeq" id="WP_125483445.1">
    <property type="nucleotide sequence ID" value="NZ_RSDW01000001.1"/>
</dbReference>
<evidence type="ECO:0000313" key="3">
    <source>
        <dbReference type="Proteomes" id="UP000269669"/>
    </source>
</evidence>
<protein>
    <submittedName>
        <fullName evidence="2">Uncharacterized protein</fullName>
    </submittedName>
</protein>
<feature type="compositionally biased region" description="Polar residues" evidence="1">
    <location>
        <begin position="1"/>
        <end position="20"/>
    </location>
</feature>
<accession>A0A3R9QZW9</accession>
<evidence type="ECO:0000256" key="1">
    <source>
        <dbReference type="SAM" id="MobiDB-lite"/>
    </source>
</evidence>
<gene>
    <name evidence="2" type="ORF">EDE15_0055</name>
</gene>
<keyword evidence="3" id="KW-1185">Reference proteome</keyword>
<reference evidence="2 3" key="1">
    <citation type="submission" date="2018-12" db="EMBL/GenBank/DDBJ databases">
        <title>Sequencing of bacterial isolates from soil warming experiment in Harvard Forest, Massachusetts, USA.</title>
        <authorList>
            <person name="Deangelis K."/>
        </authorList>
    </citation>
    <scope>NUCLEOTIDE SEQUENCE [LARGE SCALE GENOMIC DNA]</scope>
    <source>
        <strain evidence="2 3">EB153</strain>
    </source>
</reference>
<organism evidence="2 3">
    <name type="scientific">Edaphobacter aggregans</name>
    <dbReference type="NCBI Taxonomy" id="570835"/>
    <lineage>
        <taxon>Bacteria</taxon>
        <taxon>Pseudomonadati</taxon>
        <taxon>Acidobacteriota</taxon>
        <taxon>Terriglobia</taxon>
        <taxon>Terriglobales</taxon>
        <taxon>Acidobacteriaceae</taxon>
        <taxon>Edaphobacter</taxon>
    </lineage>
</organism>
<dbReference type="AlphaFoldDB" id="A0A3R9QZW9"/>
<dbReference type="EMBL" id="RSDW01000001">
    <property type="protein sequence ID" value="RSL14603.1"/>
    <property type="molecule type" value="Genomic_DNA"/>
</dbReference>
<sequence>MSTSPIPSVYPSSRGATVSNPLPAPSPVIRRRSSPQQGFAIQILGNAVDHLLRSRMFLIDEPPSKADADAIHLLMRLKRAVFSECEQVTEANRSLRQWMARTLTRSAN</sequence>
<dbReference type="Proteomes" id="UP000269669">
    <property type="component" value="Unassembled WGS sequence"/>
</dbReference>
<dbReference type="OrthoDB" id="123223at2"/>